<reference evidence="1 2" key="1">
    <citation type="submission" date="2014-10" db="EMBL/GenBank/DDBJ databases">
        <title>Draft genome of anammox bacterium scalindua brodae, obtained using differential coverage binning of sequence data from two enrichment reactors.</title>
        <authorList>
            <person name="Speth D.R."/>
            <person name="Russ L."/>
            <person name="Kartal B."/>
            <person name="Op den Camp H.J."/>
            <person name="Dutilh B.E."/>
            <person name="Jetten M.S."/>
        </authorList>
    </citation>
    <scope>NUCLEOTIDE SEQUENCE [LARGE SCALE GENOMIC DNA]</scope>
    <source>
        <strain evidence="1">RU1</strain>
    </source>
</reference>
<evidence type="ECO:0000313" key="2">
    <source>
        <dbReference type="Proteomes" id="UP000030652"/>
    </source>
</evidence>
<sequence>MNDSDNNIKIGAYVYPGWHACAERDSKFPSGWSEWDLVLNAPERFPNHNQPRLPADGTYDDSVPSTAQKQVGLARKYGVDFFVHGFFWSRGKRVFESALDNGFLGTDGGGDFPFSLMWANRMPRGILPVKHKSSHNIGPGRLVYTDPDDFVELIKFLEERYFSKPNYFHINEMPMFSIFDSTFFLRQLGEGLASLAIHKAKDYLRRKGYPGLHLIAINPAPAKIDEFMKAGFDSISHYVWLPDWKGEYQQDYGKLVKKRSSEWKGFADKSGLTYFPSVSPGWDATPRAAVKGYHMTERYPWWPVVVNEDPALFSDFLSRAIKHTKEFNKPQLTFIASWNEWSEGHYLEPDKRFGTAWLEAVRKAKQDAF</sequence>
<evidence type="ECO:0000313" key="1">
    <source>
        <dbReference type="EMBL" id="KHE92523.1"/>
    </source>
</evidence>
<accession>A0A0B0EMY8</accession>
<dbReference type="Gene3D" id="3.20.20.80">
    <property type="entry name" value="Glycosidases"/>
    <property type="match status" value="1"/>
</dbReference>
<comment type="caution">
    <text evidence="1">The sequence shown here is derived from an EMBL/GenBank/DDBJ whole genome shotgun (WGS) entry which is preliminary data.</text>
</comment>
<dbReference type="Pfam" id="PF14307">
    <property type="entry name" value="Glyco_tran_WbsX"/>
    <property type="match status" value="1"/>
</dbReference>
<protein>
    <recommendedName>
        <fullName evidence="3">Glycosyltransferase</fullName>
    </recommendedName>
</protein>
<dbReference type="PANTHER" id="PTHR41244">
    <property type="entry name" value="RHAMNAN SYNTHESIS F"/>
    <property type="match status" value="1"/>
</dbReference>
<dbReference type="InterPro" id="IPR032719">
    <property type="entry name" value="WbsX"/>
</dbReference>
<proteinExistence type="predicted"/>
<dbReference type="AlphaFoldDB" id="A0A0B0EMY8"/>
<dbReference type="EMBL" id="JRYO01000121">
    <property type="protein sequence ID" value="KHE92523.1"/>
    <property type="molecule type" value="Genomic_DNA"/>
</dbReference>
<name>A0A0B0EMY8_9BACT</name>
<dbReference type="eggNOG" id="COG3754">
    <property type="taxonomic scope" value="Bacteria"/>
</dbReference>
<gene>
    <name evidence="1" type="ORF">SCABRO_01734</name>
</gene>
<evidence type="ECO:0008006" key="3">
    <source>
        <dbReference type="Google" id="ProtNLM"/>
    </source>
</evidence>
<dbReference type="Proteomes" id="UP000030652">
    <property type="component" value="Unassembled WGS sequence"/>
</dbReference>
<organism evidence="1 2">
    <name type="scientific">Candidatus Scalindua brodae</name>
    <dbReference type="NCBI Taxonomy" id="237368"/>
    <lineage>
        <taxon>Bacteria</taxon>
        <taxon>Pseudomonadati</taxon>
        <taxon>Planctomycetota</taxon>
        <taxon>Candidatus Brocadiia</taxon>
        <taxon>Candidatus Brocadiales</taxon>
        <taxon>Candidatus Scalinduaceae</taxon>
        <taxon>Candidatus Scalindua</taxon>
    </lineage>
</organism>
<dbReference type="PANTHER" id="PTHR41244:SF1">
    <property type="entry name" value="GLYCOSYLTRANSFERASE"/>
    <property type="match status" value="1"/>
</dbReference>